<dbReference type="Gene3D" id="1.10.630.10">
    <property type="entry name" value="Cytochrome P450"/>
    <property type="match status" value="1"/>
</dbReference>
<protein>
    <recommendedName>
        <fullName evidence="15">Cytochrome P450</fullName>
    </recommendedName>
</protein>
<dbReference type="GO" id="GO:0004497">
    <property type="term" value="F:monooxygenase activity"/>
    <property type="evidence" value="ECO:0007669"/>
    <property type="project" value="UniProtKB-KW"/>
</dbReference>
<accession>A0AAD5ZHR2</accession>
<dbReference type="Pfam" id="PF00067">
    <property type="entry name" value="p450"/>
    <property type="match status" value="1"/>
</dbReference>
<feature type="binding site" description="axial binding residue" evidence="11">
    <location>
        <position position="126"/>
    </location>
    <ligand>
        <name>heme</name>
        <dbReference type="ChEBI" id="CHEBI:30413"/>
    </ligand>
    <ligandPart>
        <name>Fe</name>
        <dbReference type="ChEBI" id="CHEBI:18248"/>
    </ligandPart>
</feature>
<evidence type="ECO:0008006" key="15">
    <source>
        <dbReference type="Google" id="ProtNLM"/>
    </source>
</evidence>
<dbReference type="PANTHER" id="PTHR24282:SF135">
    <property type="entry name" value="CYTOCHROME P450 709B2"/>
    <property type="match status" value="1"/>
</dbReference>
<dbReference type="PRINTS" id="PR00385">
    <property type="entry name" value="P450"/>
</dbReference>
<evidence type="ECO:0000256" key="8">
    <source>
        <dbReference type="ARBA" id="ARBA00023004"/>
    </source>
</evidence>
<keyword evidence="9 12" id="KW-0503">Monooxygenase</keyword>
<comment type="caution">
    <text evidence="13">The sequence shown here is derived from an EMBL/GenBank/DDBJ whole genome shotgun (WGS) entry which is preliminary data.</text>
</comment>
<evidence type="ECO:0000256" key="2">
    <source>
        <dbReference type="ARBA" id="ARBA00010617"/>
    </source>
</evidence>
<evidence type="ECO:0000256" key="6">
    <source>
        <dbReference type="ARBA" id="ARBA00022989"/>
    </source>
</evidence>
<organism evidence="13 14">
    <name type="scientific">Rhynchospora tenuis</name>
    <dbReference type="NCBI Taxonomy" id="198213"/>
    <lineage>
        <taxon>Eukaryota</taxon>
        <taxon>Viridiplantae</taxon>
        <taxon>Streptophyta</taxon>
        <taxon>Embryophyta</taxon>
        <taxon>Tracheophyta</taxon>
        <taxon>Spermatophyta</taxon>
        <taxon>Magnoliopsida</taxon>
        <taxon>Liliopsida</taxon>
        <taxon>Poales</taxon>
        <taxon>Cyperaceae</taxon>
        <taxon>Cyperoideae</taxon>
        <taxon>Rhynchosporeae</taxon>
        <taxon>Rhynchospora</taxon>
    </lineage>
</organism>
<keyword evidence="7 12" id="KW-0560">Oxidoreductase</keyword>
<dbReference type="InterPro" id="IPR036396">
    <property type="entry name" value="Cyt_P450_sf"/>
</dbReference>
<keyword evidence="4" id="KW-0812">Transmembrane</keyword>
<evidence type="ECO:0000256" key="5">
    <source>
        <dbReference type="ARBA" id="ARBA00022723"/>
    </source>
</evidence>
<keyword evidence="10" id="KW-0472">Membrane</keyword>
<dbReference type="GO" id="GO:0016705">
    <property type="term" value="F:oxidoreductase activity, acting on paired donors, with incorporation or reduction of molecular oxygen"/>
    <property type="evidence" value="ECO:0007669"/>
    <property type="project" value="InterPro"/>
</dbReference>
<gene>
    <name evidence="13" type="ORF">LUZ61_001857</name>
</gene>
<sequence length="180" mass="20499">MFLLSTNQDWQEKLREEVLRECGMEIPNADMLTKLKLVNMVLLEALRLYAPVTYLFRKASQDMKLGTINLLKGTTVGIPIPILHRDKEMWGPDADKFNPLRFENGLSKAAKHPNALLSFSMGPRVCIGQNFAMLEAKTVIAMIIQRFSFSISPNYVHKPIDFLTLQPMNGLQIVLKPLER</sequence>
<evidence type="ECO:0000256" key="4">
    <source>
        <dbReference type="ARBA" id="ARBA00022692"/>
    </source>
</evidence>
<comment type="similarity">
    <text evidence="2 12">Belongs to the cytochrome P450 family.</text>
</comment>
<dbReference type="Proteomes" id="UP001210211">
    <property type="component" value="Unassembled WGS sequence"/>
</dbReference>
<evidence type="ECO:0000313" key="13">
    <source>
        <dbReference type="EMBL" id="KAJ3698152.1"/>
    </source>
</evidence>
<evidence type="ECO:0000256" key="3">
    <source>
        <dbReference type="ARBA" id="ARBA00022617"/>
    </source>
</evidence>
<dbReference type="InterPro" id="IPR001128">
    <property type="entry name" value="Cyt_P450"/>
</dbReference>
<evidence type="ECO:0000313" key="14">
    <source>
        <dbReference type="Proteomes" id="UP001210211"/>
    </source>
</evidence>
<evidence type="ECO:0000256" key="7">
    <source>
        <dbReference type="ARBA" id="ARBA00023002"/>
    </source>
</evidence>
<keyword evidence="5 11" id="KW-0479">Metal-binding</keyword>
<comment type="subcellular location">
    <subcellularLocation>
        <location evidence="1">Membrane</location>
    </subcellularLocation>
</comment>
<proteinExistence type="inferred from homology"/>
<evidence type="ECO:0000256" key="9">
    <source>
        <dbReference type="ARBA" id="ARBA00023033"/>
    </source>
</evidence>
<reference evidence="13 14" key="1">
    <citation type="journal article" date="2022" name="Cell">
        <title>Repeat-based holocentromeres influence genome architecture and karyotype evolution.</title>
        <authorList>
            <person name="Hofstatter P.G."/>
            <person name="Thangavel G."/>
            <person name="Lux T."/>
            <person name="Neumann P."/>
            <person name="Vondrak T."/>
            <person name="Novak P."/>
            <person name="Zhang M."/>
            <person name="Costa L."/>
            <person name="Castellani M."/>
            <person name="Scott A."/>
            <person name="Toegelov H."/>
            <person name="Fuchs J."/>
            <person name="Mata-Sucre Y."/>
            <person name="Dias Y."/>
            <person name="Vanzela A.L.L."/>
            <person name="Huettel B."/>
            <person name="Almeida C.C.S."/>
            <person name="Simkova H."/>
            <person name="Souza G."/>
            <person name="Pedrosa-Harand A."/>
            <person name="Macas J."/>
            <person name="Mayer K.F.X."/>
            <person name="Houben A."/>
            <person name="Marques A."/>
        </authorList>
    </citation>
    <scope>NUCLEOTIDE SEQUENCE [LARGE SCALE GENOMIC DNA]</scope>
    <source>
        <strain evidence="13">RhyTen1mFocal</strain>
    </source>
</reference>
<keyword evidence="6" id="KW-1133">Transmembrane helix</keyword>
<dbReference type="SUPFAM" id="SSF48264">
    <property type="entry name" value="Cytochrome P450"/>
    <property type="match status" value="1"/>
</dbReference>
<keyword evidence="8 11" id="KW-0408">Iron</keyword>
<dbReference type="PANTHER" id="PTHR24282">
    <property type="entry name" value="CYTOCHROME P450 FAMILY MEMBER"/>
    <property type="match status" value="1"/>
</dbReference>
<dbReference type="EMBL" id="JAMRDG010000001">
    <property type="protein sequence ID" value="KAJ3698152.1"/>
    <property type="molecule type" value="Genomic_DNA"/>
</dbReference>
<keyword evidence="3 11" id="KW-0349">Heme</keyword>
<name>A0AAD5ZHR2_9POAL</name>
<dbReference type="InterPro" id="IPR017972">
    <property type="entry name" value="Cyt_P450_CS"/>
</dbReference>
<evidence type="ECO:0000256" key="10">
    <source>
        <dbReference type="ARBA" id="ARBA00023136"/>
    </source>
</evidence>
<dbReference type="GO" id="GO:0005506">
    <property type="term" value="F:iron ion binding"/>
    <property type="evidence" value="ECO:0007669"/>
    <property type="project" value="InterPro"/>
</dbReference>
<keyword evidence="14" id="KW-1185">Reference proteome</keyword>
<dbReference type="GO" id="GO:0006629">
    <property type="term" value="P:lipid metabolic process"/>
    <property type="evidence" value="ECO:0007669"/>
    <property type="project" value="UniProtKB-ARBA"/>
</dbReference>
<evidence type="ECO:0000256" key="11">
    <source>
        <dbReference type="PIRSR" id="PIRSR602403-1"/>
    </source>
</evidence>
<dbReference type="InterPro" id="IPR050665">
    <property type="entry name" value="Cytochrome_P450_Monooxygen"/>
</dbReference>
<dbReference type="GO" id="GO:0020037">
    <property type="term" value="F:heme binding"/>
    <property type="evidence" value="ECO:0007669"/>
    <property type="project" value="InterPro"/>
</dbReference>
<dbReference type="AlphaFoldDB" id="A0AAD5ZHR2"/>
<dbReference type="PROSITE" id="PS00086">
    <property type="entry name" value="CYTOCHROME_P450"/>
    <property type="match status" value="1"/>
</dbReference>
<dbReference type="GO" id="GO:0016020">
    <property type="term" value="C:membrane"/>
    <property type="evidence" value="ECO:0007669"/>
    <property type="project" value="UniProtKB-SubCell"/>
</dbReference>
<dbReference type="PRINTS" id="PR00465">
    <property type="entry name" value="EP450IV"/>
</dbReference>
<evidence type="ECO:0000256" key="12">
    <source>
        <dbReference type="RuleBase" id="RU000461"/>
    </source>
</evidence>
<evidence type="ECO:0000256" key="1">
    <source>
        <dbReference type="ARBA" id="ARBA00004370"/>
    </source>
</evidence>
<comment type="cofactor">
    <cofactor evidence="11">
        <name>heme</name>
        <dbReference type="ChEBI" id="CHEBI:30413"/>
    </cofactor>
</comment>
<dbReference type="InterPro" id="IPR002403">
    <property type="entry name" value="Cyt_P450_E_grp-IV"/>
</dbReference>